<reference evidence="1 2" key="1">
    <citation type="submission" date="2008-12" db="EMBL/GenBank/DDBJ databases">
        <authorList>
            <person name="Fulton L."/>
            <person name="Clifton S."/>
            <person name="Fulton B."/>
            <person name="Xu J."/>
            <person name="Minx P."/>
            <person name="Pepin K.H."/>
            <person name="Johnson M."/>
            <person name="Bhonagiri V."/>
            <person name="Nash W.E."/>
            <person name="Mardis E.R."/>
            <person name="Wilson R.K."/>
        </authorList>
    </citation>
    <scope>NUCLEOTIDE SEQUENCE [LARGE SCALE GENOMIC DNA]</scope>
    <source>
        <strain evidence="1 2">DSM 12042</strain>
    </source>
</reference>
<gene>
    <name evidence="1" type="ORF">HOLDEFILI_01659</name>
</gene>
<evidence type="ECO:0000313" key="1">
    <source>
        <dbReference type="EMBL" id="EEF68197.1"/>
    </source>
</evidence>
<reference evidence="1 2" key="2">
    <citation type="submission" date="2009-02" db="EMBL/GenBank/DDBJ databases">
        <title>Draft genome sequence of Holdemania filiformis DSM 12042.</title>
        <authorList>
            <person name="Sudarsanam P."/>
            <person name="Ley R."/>
            <person name="Guruge J."/>
            <person name="Turnbaugh P.J."/>
            <person name="Mahowald M."/>
            <person name="Liep D."/>
            <person name="Gordon J."/>
        </authorList>
    </citation>
    <scope>NUCLEOTIDE SEQUENCE [LARGE SCALE GENOMIC DNA]</scope>
    <source>
        <strain evidence="1 2">DSM 12042</strain>
    </source>
</reference>
<organism evidence="1 2">
    <name type="scientific">Holdemania filiformis DSM 12042</name>
    <dbReference type="NCBI Taxonomy" id="545696"/>
    <lineage>
        <taxon>Bacteria</taxon>
        <taxon>Bacillati</taxon>
        <taxon>Bacillota</taxon>
        <taxon>Erysipelotrichia</taxon>
        <taxon>Erysipelotrichales</taxon>
        <taxon>Erysipelotrichaceae</taxon>
        <taxon>Holdemania</taxon>
    </lineage>
</organism>
<proteinExistence type="predicted"/>
<name>B9Y765_9FIRM</name>
<dbReference type="HOGENOM" id="CLU_2898085_0_0_9"/>
<dbReference type="EMBL" id="ACCF01000092">
    <property type="protein sequence ID" value="EEF68197.1"/>
    <property type="molecule type" value="Genomic_DNA"/>
</dbReference>
<dbReference type="Proteomes" id="UP000005950">
    <property type="component" value="Unassembled WGS sequence"/>
</dbReference>
<protein>
    <submittedName>
        <fullName evidence="1">Uncharacterized protein</fullName>
    </submittedName>
</protein>
<evidence type="ECO:0000313" key="2">
    <source>
        <dbReference type="Proteomes" id="UP000005950"/>
    </source>
</evidence>
<accession>B9Y765</accession>
<sequence length="62" mass="7298">MTGAAFQQHLTPLVYAFLMEFQPFSFLSELIRYYSLGTRLKNKQEFIIKRLKSKHGTASRKE</sequence>
<comment type="caution">
    <text evidence="1">The sequence shown here is derived from an EMBL/GenBank/DDBJ whole genome shotgun (WGS) entry which is preliminary data.</text>
</comment>
<dbReference type="AlphaFoldDB" id="B9Y765"/>